<protein>
    <submittedName>
        <fullName evidence="2">Uncharacterized protein</fullName>
    </submittedName>
</protein>
<feature type="compositionally biased region" description="Basic and acidic residues" evidence="1">
    <location>
        <begin position="78"/>
        <end position="94"/>
    </location>
</feature>
<dbReference type="KEGG" id="lvi:G7068_08305"/>
<dbReference type="EMBL" id="CP049863">
    <property type="protein sequence ID" value="QIK63197.1"/>
    <property type="molecule type" value="Genomic_DNA"/>
</dbReference>
<dbReference type="Proteomes" id="UP000502677">
    <property type="component" value="Chromosome"/>
</dbReference>
<proteinExistence type="predicted"/>
<gene>
    <name evidence="2" type="ORF">G7068_08305</name>
</gene>
<accession>A0A6G7XFM5</accession>
<dbReference type="AlphaFoldDB" id="A0A6G7XFM5"/>
<evidence type="ECO:0000313" key="2">
    <source>
        <dbReference type="EMBL" id="QIK63197.1"/>
    </source>
</evidence>
<evidence type="ECO:0000256" key="1">
    <source>
        <dbReference type="SAM" id="MobiDB-lite"/>
    </source>
</evidence>
<reference evidence="2 3" key="1">
    <citation type="submission" date="2020-03" db="EMBL/GenBank/DDBJ databases">
        <title>Leucobacter sp. nov., isolated from beetles.</title>
        <authorList>
            <person name="Hyun D.-W."/>
            <person name="Bae J.-W."/>
        </authorList>
    </citation>
    <scope>NUCLEOTIDE SEQUENCE [LARGE SCALE GENOMIC DNA]</scope>
    <source>
        <strain evidence="2 3">HDW9C</strain>
    </source>
</reference>
<organism evidence="2 3">
    <name type="scientific">Leucobacter viscericola</name>
    <dbReference type="NCBI Taxonomy" id="2714935"/>
    <lineage>
        <taxon>Bacteria</taxon>
        <taxon>Bacillati</taxon>
        <taxon>Actinomycetota</taxon>
        <taxon>Actinomycetes</taxon>
        <taxon>Micrococcales</taxon>
        <taxon>Microbacteriaceae</taxon>
        <taxon>Leucobacter</taxon>
    </lineage>
</organism>
<evidence type="ECO:0000313" key="3">
    <source>
        <dbReference type="Proteomes" id="UP000502677"/>
    </source>
</evidence>
<sequence>MAADLRRFYSVRLSDMWAGTEDPEDVALYVRHMPRGGAIGVWLGGQSALTGEEDMLRWIEHAVWASQSSKPKRVKPRPYPEGEHERERRLERLRSGASRFKQRRIQHP</sequence>
<feature type="region of interest" description="Disordered" evidence="1">
    <location>
        <begin position="68"/>
        <end position="108"/>
    </location>
</feature>
<dbReference type="RefSeq" id="WP_166291033.1">
    <property type="nucleotide sequence ID" value="NZ_CP049863.1"/>
</dbReference>
<name>A0A6G7XFM5_9MICO</name>
<keyword evidence="3" id="KW-1185">Reference proteome</keyword>